<dbReference type="InterPro" id="IPR050472">
    <property type="entry name" value="Anth_synth/Amidotransfase"/>
</dbReference>
<feature type="active site" evidence="11">
    <location>
        <position position="355"/>
    </location>
</feature>
<dbReference type="UniPathway" id="UPA00070">
    <property type="reaction ID" value="UER00115"/>
</dbReference>
<dbReference type="Pfam" id="PF00117">
    <property type="entry name" value="GATase"/>
    <property type="match status" value="1"/>
</dbReference>
<comment type="catalytic activity">
    <reaction evidence="9 11">
        <text>hydrogencarbonate + L-glutamine + 2 ATP + H2O = carbamoyl phosphate + L-glutamate + 2 ADP + phosphate + 2 H(+)</text>
        <dbReference type="Rhea" id="RHEA:18633"/>
        <dbReference type="ChEBI" id="CHEBI:15377"/>
        <dbReference type="ChEBI" id="CHEBI:15378"/>
        <dbReference type="ChEBI" id="CHEBI:17544"/>
        <dbReference type="ChEBI" id="CHEBI:29985"/>
        <dbReference type="ChEBI" id="CHEBI:30616"/>
        <dbReference type="ChEBI" id="CHEBI:43474"/>
        <dbReference type="ChEBI" id="CHEBI:58228"/>
        <dbReference type="ChEBI" id="CHEBI:58359"/>
        <dbReference type="ChEBI" id="CHEBI:456216"/>
        <dbReference type="EC" id="6.3.5.5"/>
    </reaction>
</comment>
<dbReference type="CDD" id="cd01744">
    <property type="entry name" value="GATase1_CPSase"/>
    <property type="match status" value="1"/>
</dbReference>
<comment type="catalytic activity">
    <reaction evidence="10 11">
        <text>L-glutamine + H2O = L-glutamate + NH4(+)</text>
        <dbReference type="Rhea" id="RHEA:15889"/>
        <dbReference type="ChEBI" id="CHEBI:15377"/>
        <dbReference type="ChEBI" id="CHEBI:28938"/>
        <dbReference type="ChEBI" id="CHEBI:29985"/>
        <dbReference type="ChEBI" id="CHEBI:58359"/>
    </reaction>
</comment>
<sequence>MGERQWKGGKMSYFKKDKRAYILLEDGTLFEGYHFGCEGTTIGEMVFTTGMTGYQEVLTDPSYYGQIVMQTYPLIGNYGVNKSDMESEKSWVAGYIVREWCEEPSNFREAGNIDAFLKSQGKVGIWNVDTRRLTRKIRDNGTMNGCITTEDIKDREDVLLAQIRAYKIVNPVQQVTVPKMDWYYNRENRANHVALMDYGYKHNILNKLLQYGCNVTVMPAGTTMAEIRELNPDGIMLSNGPGDPTDNGAIIDNIKRFIDYGKPIFGICLGHQLMALANGAKTEKMPFGHRGLNQPVKDLDKDRVYITSQNHGYAVIGDSLPQGAGRVTHINMNDGTCEGIDYPDAHAFTVQFHPEASAGPNDTGYLFEKFTDMMERGQQGCL</sequence>
<feature type="binding site" evidence="11">
    <location>
        <position position="310"/>
    </location>
    <ligand>
        <name>L-glutamine</name>
        <dbReference type="ChEBI" id="CHEBI:58359"/>
    </ligand>
</feature>
<dbReference type="AlphaFoldDB" id="E6MJV1"/>
<evidence type="ECO:0000259" key="12">
    <source>
        <dbReference type="SMART" id="SM01097"/>
    </source>
</evidence>
<dbReference type="SUPFAM" id="SSF52317">
    <property type="entry name" value="Class I glutamine amidotransferase-like"/>
    <property type="match status" value="1"/>
</dbReference>
<evidence type="ECO:0000313" key="14">
    <source>
        <dbReference type="Proteomes" id="UP000004754"/>
    </source>
</evidence>
<reference evidence="13 14" key="1">
    <citation type="submission" date="2010-12" db="EMBL/GenBank/DDBJ databases">
        <authorList>
            <person name="Muzny D."/>
            <person name="Qin X."/>
            <person name="Deng J."/>
            <person name="Jiang H."/>
            <person name="Liu Y."/>
            <person name="Qu J."/>
            <person name="Song X.-Z."/>
            <person name="Zhang L."/>
            <person name="Thornton R."/>
            <person name="Coyle M."/>
            <person name="Francisco L."/>
            <person name="Jackson L."/>
            <person name="Javaid M."/>
            <person name="Korchina V."/>
            <person name="Kovar C."/>
            <person name="Mata R."/>
            <person name="Mathew T."/>
            <person name="Ngo R."/>
            <person name="Nguyen L."/>
            <person name="Nguyen N."/>
            <person name="Okwuonu G."/>
            <person name="Ongeri F."/>
            <person name="Pham C."/>
            <person name="Simmons D."/>
            <person name="Wilczek-Boney K."/>
            <person name="Hale W."/>
            <person name="Jakkamsetti A."/>
            <person name="Pham P."/>
            <person name="Ruth R."/>
            <person name="San Lucas F."/>
            <person name="Warren J."/>
            <person name="Zhang J."/>
            <person name="Zhao Z."/>
            <person name="Zhou C."/>
            <person name="Zhu D."/>
            <person name="Lee S."/>
            <person name="Bess C."/>
            <person name="Blankenburg K."/>
            <person name="Forbes L."/>
            <person name="Fu Q."/>
            <person name="Gubbala S."/>
            <person name="Hirani K."/>
            <person name="Jayaseelan J.C."/>
            <person name="Lara F."/>
            <person name="Munidasa M."/>
            <person name="Palculict T."/>
            <person name="Patil S."/>
            <person name="Pu L.-L."/>
            <person name="Saada N."/>
            <person name="Tang L."/>
            <person name="Weissenberger G."/>
            <person name="Zhu Y."/>
            <person name="Hemphill L."/>
            <person name="Shang Y."/>
            <person name="Youmans B."/>
            <person name="Ayvaz T."/>
            <person name="Ross M."/>
            <person name="Santibanez J."/>
            <person name="Aqrawi P."/>
            <person name="Gross S."/>
            <person name="Joshi V."/>
            <person name="Fowler G."/>
            <person name="Nazareth L."/>
            <person name="Reid J."/>
            <person name="Worley K."/>
            <person name="Petrosino J."/>
            <person name="Highlander S."/>
            <person name="Gibbs R."/>
        </authorList>
    </citation>
    <scope>NUCLEOTIDE SEQUENCE [LARGE SCALE GENOMIC DNA]</scope>
    <source>
        <strain evidence="13 14">ATCC 23263</strain>
    </source>
</reference>
<dbReference type="GO" id="GO:0006526">
    <property type="term" value="P:L-arginine biosynthetic process"/>
    <property type="evidence" value="ECO:0007669"/>
    <property type="project" value="UniProtKB-UniRule"/>
</dbReference>
<dbReference type="FunFam" id="3.50.30.20:FF:000001">
    <property type="entry name" value="Carbamoyl-phosphate synthase small chain"/>
    <property type="match status" value="1"/>
</dbReference>
<dbReference type="NCBIfam" id="TIGR01368">
    <property type="entry name" value="CPSaseIIsmall"/>
    <property type="match status" value="1"/>
</dbReference>
<dbReference type="eggNOG" id="COG0505">
    <property type="taxonomic scope" value="Bacteria"/>
</dbReference>
<feature type="active site" evidence="11">
    <location>
        <position position="353"/>
    </location>
</feature>
<dbReference type="PROSITE" id="PS51273">
    <property type="entry name" value="GATASE_TYPE_1"/>
    <property type="match status" value="1"/>
</dbReference>
<dbReference type="GO" id="GO:0005524">
    <property type="term" value="F:ATP binding"/>
    <property type="evidence" value="ECO:0007669"/>
    <property type="project" value="UniProtKB-UniRule"/>
</dbReference>
<evidence type="ECO:0000256" key="11">
    <source>
        <dbReference type="HAMAP-Rule" id="MF_01209"/>
    </source>
</evidence>
<feature type="binding site" evidence="11">
    <location>
        <position position="313"/>
    </location>
    <ligand>
        <name>L-glutamine</name>
        <dbReference type="ChEBI" id="CHEBI:58359"/>
    </ligand>
</feature>
<dbReference type="PANTHER" id="PTHR43418">
    <property type="entry name" value="MULTIFUNCTIONAL TRYPTOPHAN BIOSYNTHESIS PROTEIN-RELATED"/>
    <property type="match status" value="1"/>
</dbReference>
<dbReference type="InterPro" id="IPR002474">
    <property type="entry name" value="CarbamoylP_synth_ssu_N"/>
</dbReference>
<dbReference type="HAMAP" id="MF_01209">
    <property type="entry name" value="CPSase_S_chain"/>
    <property type="match status" value="1"/>
</dbReference>
<comment type="subunit">
    <text evidence="11">Composed of two chains; the small (or glutamine) chain promotes the hydrolysis of glutamine to ammonia, which is used by the large (or ammonia) chain to synthesize carbamoyl phosphate. Tetramer of heterodimers (alpha,beta)4.</text>
</comment>
<name>E6MJV1_9FIRM</name>
<keyword evidence="11" id="KW-0028">Amino-acid biosynthesis</keyword>
<feature type="active site" description="Nucleophile" evidence="11">
    <location>
        <position position="268"/>
    </location>
</feature>
<evidence type="ECO:0000256" key="3">
    <source>
        <dbReference type="ARBA" id="ARBA00007800"/>
    </source>
</evidence>
<dbReference type="HOGENOM" id="CLU_035901_1_1_9"/>
<feature type="binding site" evidence="11">
    <location>
        <position position="242"/>
    </location>
    <ligand>
        <name>L-glutamine</name>
        <dbReference type="ChEBI" id="CHEBI:58359"/>
    </ligand>
</feature>
<evidence type="ECO:0000256" key="9">
    <source>
        <dbReference type="ARBA" id="ARBA00048816"/>
    </source>
</evidence>
<keyword evidence="14" id="KW-1185">Reference proteome</keyword>
<feature type="binding site" evidence="11">
    <location>
        <position position="240"/>
    </location>
    <ligand>
        <name>L-glutamine</name>
        <dbReference type="ChEBI" id="CHEBI:58359"/>
    </ligand>
</feature>
<dbReference type="InterPro" id="IPR017926">
    <property type="entry name" value="GATASE"/>
</dbReference>
<gene>
    <name evidence="11 13" type="primary">carA</name>
    <name evidence="13" type="ORF">HMP0721_2286</name>
</gene>
<keyword evidence="7 11" id="KW-0315">Glutamine amidotransferase</keyword>
<comment type="similarity">
    <text evidence="3 11">Belongs to the CarA family.</text>
</comment>
<dbReference type="UniPathway" id="UPA00068">
    <property type="reaction ID" value="UER00171"/>
</dbReference>
<dbReference type="PRINTS" id="PR00096">
    <property type="entry name" value="GATASE"/>
</dbReference>
<feature type="binding site" evidence="11">
    <location>
        <position position="269"/>
    </location>
    <ligand>
        <name>L-glutamine</name>
        <dbReference type="ChEBI" id="CHEBI:58359"/>
    </ligand>
</feature>
<dbReference type="InterPro" id="IPR029062">
    <property type="entry name" value="Class_I_gatase-like"/>
</dbReference>
<dbReference type="Proteomes" id="UP000004754">
    <property type="component" value="Unassembled WGS sequence"/>
</dbReference>
<evidence type="ECO:0000256" key="8">
    <source>
        <dbReference type="ARBA" id="ARBA00022975"/>
    </source>
</evidence>
<evidence type="ECO:0000256" key="2">
    <source>
        <dbReference type="ARBA" id="ARBA00005077"/>
    </source>
</evidence>
<evidence type="ECO:0000256" key="1">
    <source>
        <dbReference type="ARBA" id="ARBA00004812"/>
    </source>
</evidence>
<proteinExistence type="inferred from homology"/>
<keyword evidence="11" id="KW-0055">Arginine biosynthesis</keyword>
<dbReference type="GO" id="GO:0044205">
    <property type="term" value="P:'de novo' UMP biosynthetic process"/>
    <property type="evidence" value="ECO:0007669"/>
    <property type="project" value="UniProtKB-UniRule"/>
</dbReference>
<evidence type="ECO:0000256" key="4">
    <source>
        <dbReference type="ARBA" id="ARBA00022598"/>
    </source>
</evidence>
<feature type="region of interest" description="CPSase" evidence="11">
    <location>
        <begin position="1"/>
        <end position="192"/>
    </location>
</feature>
<dbReference type="InterPro" id="IPR036480">
    <property type="entry name" value="CarbP_synth_ssu_N_sf"/>
</dbReference>
<dbReference type="GO" id="GO:0004088">
    <property type="term" value="F:carbamoyl-phosphate synthase (glutamine-hydrolyzing) activity"/>
    <property type="evidence" value="ECO:0007669"/>
    <property type="project" value="UniProtKB-UniRule"/>
</dbReference>
<dbReference type="PANTHER" id="PTHR43418:SF7">
    <property type="entry name" value="CARBAMOYL-PHOSPHATE SYNTHASE SMALL CHAIN"/>
    <property type="match status" value="1"/>
</dbReference>
<dbReference type="PRINTS" id="PR00097">
    <property type="entry name" value="ANTSNTHASEII"/>
</dbReference>
<dbReference type="GO" id="GO:0006207">
    <property type="term" value="P:'de novo' pyrimidine nucleobase biosynthetic process"/>
    <property type="evidence" value="ECO:0007669"/>
    <property type="project" value="InterPro"/>
</dbReference>
<evidence type="ECO:0000256" key="10">
    <source>
        <dbReference type="ARBA" id="ARBA00049285"/>
    </source>
</evidence>
<accession>E6MJV1</accession>
<evidence type="ECO:0000313" key="13">
    <source>
        <dbReference type="EMBL" id="EFV00638.1"/>
    </source>
</evidence>
<evidence type="ECO:0000256" key="5">
    <source>
        <dbReference type="ARBA" id="ARBA00022741"/>
    </source>
</evidence>
<dbReference type="EMBL" id="AEQN01000032">
    <property type="protein sequence ID" value="EFV00638.1"/>
    <property type="molecule type" value="Genomic_DNA"/>
</dbReference>
<dbReference type="GO" id="GO:0004359">
    <property type="term" value="F:glutaminase activity"/>
    <property type="evidence" value="ECO:0007669"/>
    <property type="project" value="RHEA"/>
</dbReference>
<dbReference type="EC" id="6.3.5.5" evidence="11"/>
<feature type="binding site" evidence="11">
    <location>
        <position position="272"/>
    </location>
    <ligand>
        <name>L-glutamine</name>
        <dbReference type="ChEBI" id="CHEBI:58359"/>
    </ligand>
</feature>
<comment type="function">
    <text evidence="11">Small subunit of the glutamine-dependent carbamoyl phosphate synthetase (CPSase). CPSase catalyzes the formation of carbamoyl phosphate from the ammonia moiety of glutamine, carbonate, and phosphate donated by ATP, constituting the first step of 2 biosynthetic pathways, one leading to arginine and/or urea and the other to pyrimidine nucleotides. The small subunit (glutamine amidotransferase) binds and cleaves glutamine to supply the large subunit with the substrate ammonia.</text>
</comment>
<dbReference type="Gene3D" id="3.40.50.880">
    <property type="match status" value="1"/>
</dbReference>
<dbReference type="GO" id="GO:0006541">
    <property type="term" value="P:glutamine metabolic process"/>
    <property type="evidence" value="ECO:0007669"/>
    <property type="project" value="InterPro"/>
</dbReference>
<dbReference type="Gene3D" id="3.50.30.20">
    <property type="entry name" value="Carbamoyl-phosphate synthase small subunit, N-terminal domain"/>
    <property type="match status" value="1"/>
</dbReference>
<dbReference type="NCBIfam" id="NF009475">
    <property type="entry name" value="PRK12838.1"/>
    <property type="match status" value="1"/>
</dbReference>
<feature type="binding site" evidence="11">
    <location>
        <position position="62"/>
    </location>
    <ligand>
        <name>L-glutamine</name>
        <dbReference type="ChEBI" id="CHEBI:58359"/>
    </ligand>
</feature>
<keyword evidence="5 11" id="KW-0547">Nucleotide-binding</keyword>
<dbReference type="Pfam" id="PF00988">
    <property type="entry name" value="CPSase_sm_chain"/>
    <property type="match status" value="1"/>
</dbReference>
<comment type="pathway">
    <text evidence="2 11">Amino-acid biosynthesis; L-arginine biosynthesis; carbamoyl phosphate from bicarbonate: step 1/1.</text>
</comment>
<keyword evidence="8 11" id="KW-0665">Pyrimidine biosynthesis</keyword>
<organism evidence="13 14">
    <name type="scientific">Pseudoramibacter alactolyticus ATCC 23263</name>
    <dbReference type="NCBI Taxonomy" id="887929"/>
    <lineage>
        <taxon>Bacteria</taxon>
        <taxon>Bacillati</taxon>
        <taxon>Bacillota</taxon>
        <taxon>Clostridia</taxon>
        <taxon>Eubacteriales</taxon>
        <taxon>Eubacteriaceae</taxon>
        <taxon>Pseudoramibacter</taxon>
    </lineage>
</organism>
<keyword evidence="4 11" id="KW-0436">Ligase</keyword>
<feature type="binding site" evidence="11">
    <location>
        <position position="312"/>
    </location>
    <ligand>
        <name>L-glutamine</name>
        <dbReference type="ChEBI" id="CHEBI:58359"/>
    </ligand>
</feature>
<evidence type="ECO:0000256" key="7">
    <source>
        <dbReference type="ARBA" id="ARBA00022962"/>
    </source>
</evidence>
<dbReference type="InterPro" id="IPR035686">
    <property type="entry name" value="CPSase_GATase1"/>
</dbReference>
<feature type="domain" description="Carbamoyl-phosphate synthase small subunit N-terminal" evidence="12">
    <location>
        <begin position="18"/>
        <end position="148"/>
    </location>
</feature>
<dbReference type="PRINTS" id="PR00099">
    <property type="entry name" value="CPSGATASE"/>
</dbReference>
<dbReference type="InterPro" id="IPR006274">
    <property type="entry name" value="CarbamoylP_synth_ssu"/>
</dbReference>
<dbReference type="SMART" id="SM01097">
    <property type="entry name" value="CPSase_sm_chain"/>
    <property type="match status" value="1"/>
</dbReference>
<comment type="caution">
    <text evidence="13">The sequence shown here is derived from an EMBL/GenBank/DDBJ whole genome shotgun (WGS) entry which is preliminary data.</text>
</comment>
<comment type="pathway">
    <text evidence="1 11">Pyrimidine metabolism; UMP biosynthesis via de novo pathway; (S)-dihydroorotate from bicarbonate: step 1/3.</text>
</comment>
<keyword evidence="6 11" id="KW-0067">ATP-binding</keyword>
<protein>
    <recommendedName>
        <fullName evidence="11">Carbamoyl phosphate synthase small chain</fullName>
        <ecNumber evidence="11">6.3.5.5</ecNumber>
    </recommendedName>
    <alternativeName>
        <fullName evidence="11">Carbamoyl phosphate synthetase glutamine chain</fullName>
    </alternativeName>
</protein>
<dbReference type="STRING" id="887929.HMP0721_2286"/>
<evidence type="ECO:0000256" key="6">
    <source>
        <dbReference type="ARBA" id="ARBA00022840"/>
    </source>
</evidence>
<dbReference type="SUPFAM" id="SSF52021">
    <property type="entry name" value="Carbamoyl phosphate synthetase, small subunit N-terminal domain"/>
    <property type="match status" value="1"/>
</dbReference>